<dbReference type="RefSeq" id="XP_040654170.1">
    <property type="nucleotide sequence ID" value="XM_040804066.1"/>
</dbReference>
<dbReference type="SUPFAM" id="SSF49899">
    <property type="entry name" value="Concanavalin A-like lectins/glucanases"/>
    <property type="match status" value="1"/>
</dbReference>
<dbReference type="GO" id="GO:0005975">
    <property type="term" value="P:carbohydrate metabolic process"/>
    <property type="evidence" value="ECO:0007669"/>
    <property type="project" value="InterPro"/>
</dbReference>
<dbReference type="InterPro" id="IPR000757">
    <property type="entry name" value="Beta-glucanase-like"/>
</dbReference>
<dbReference type="PROSITE" id="PS51762">
    <property type="entry name" value="GH16_2"/>
    <property type="match status" value="1"/>
</dbReference>
<dbReference type="PANTHER" id="PTHR10963">
    <property type="entry name" value="GLYCOSYL HYDROLASE-RELATED"/>
    <property type="match status" value="1"/>
</dbReference>
<dbReference type="InterPro" id="IPR013320">
    <property type="entry name" value="ConA-like_dom_sf"/>
</dbReference>
<dbReference type="PANTHER" id="PTHR10963:SF68">
    <property type="entry name" value="GLYCOSIDASE CRH1-RELATED"/>
    <property type="match status" value="1"/>
</dbReference>
<evidence type="ECO:0000256" key="2">
    <source>
        <dbReference type="SAM" id="SignalP"/>
    </source>
</evidence>
<keyword evidence="5" id="KW-1185">Reference proteome</keyword>
<dbReference type="OrthoDB" id="4781at2759"/>
<evidence type="ECO:0000313" key="4">
    <source>
        <dbReference type="EMBL" id="KYK54818.1"/>
    </source>
</evidence>
<protein>
    <submittedName>
        <fullName evidence="4">Cell wall glucanosyltransferase Mwg1</fullName>
    </submittedName>
</protein>
<feature type="domain" description="GH16" evidence="3">
    <location>
        <begin position="29"/>
        <end position="262"/>
    </location>
</feature>
<reference evidence="4 5" key="1">
    <citation type="journal article" date="2016" name="Sci. Rep.">
        <title>Insights into Adaptations to a Near-Obligate Nematode Endoparasitic Lifestyle from the Finished Genome of Drechmeria coniospora.</title>
        <authorList>
            <person name="Zhang L."/>
            <person name="Zhou Z."/>
            <person name="Guo Q."/>
            <person name="Fokkens L."/>
            <person name="Miskei M."/>
            <person name="Pocsi I."/>
            <person name="Zhang W."/>
            <person name="Chen M."/>
            <person name="Wang L."/>
            <person name="Sun Y."/>
            <person name="Donzelli B.G."/>
            <person name="Gibson D.M."/>
            <person name="Nelson D.R."/>
            <person name="Luo J.G."/>
            <person name="Rep M."/>
            <person name="Liu H."/>
            <person name="Yang S."/>
            <person name="Wang J."/>
            <person name="Krasnoff S.B."/>
            <person name="Xu Y."/>
            <person name="Molnar I."/>
            <person name="Lin M."/>
        </authorList>
    </citation>
    <scope>NUCLEOTIDE SEQUENCE [LARGE SCALE GENOMIC DNA]</scope>
    <source>
        <strain evidence="4 5">ARSEF 6962</strain>
    </source>
</reference>
<dbReference type="GO" id="GO:0031505">
    <property type="term" value="P:fungal-type cell wall organization"/>
    <property type="evidence" value="ECO:0007669"/>
    <property type="project" value="TreeGrafter"/>
</dbReference>
<feature type="region of interest" description="Disordered" evidence="1">
    <location>
        <begin position="317"/>
        <end position="353"/>
    </location>
</feature>
<evidence type="ECO:0000259" key="3">
    <source>
        <dbReference type="PROSITE" id="PS51762"/>
    </source>
</evidence>
<dbReference type="AlphaFoldDB" id="A0A151GCJ9"/>
<organism evidence="4 5">
    <name type="scientific">Drechmeria coniospora</name>
    <name type="common">Nematophagous fungus</name>
    <name type="synonym">Meria coniospora</name>
    <dbReference type="NCBI Taxonomy" id="98403"/>
    <lineage>
        <taxon>Eukaryota</taxon>
        <taxon>Fungi</taxon>
        <taxon>Dikarya</taxon>
        <taxon>Ascomycota</taxon>
        <taxon>Pezizomycotina</taxon>
        <taxon>Sordariomycetes</taxon>
        <taxon>Hypocreomycetidae</taxon>
        <taxon>Hypocreales</taxon>
        <taxon>Ophiocordycipitaceae</taxon>
        <taxon>Drechmeria</taxon>
    </lineage>
</organism>
<dbReference type="GO" id="GO:0004553">
    <property type="term" value="F:hydrolase activity, hydrolyzing O-glycosyl compounds"/>
    <property type="evidence" value="ECO:0007669"/>
    <property type="project" value="InterPro"/>
</dbReference>
<dbReference type="EMBL" id="LAYC01000003">
    <property type="protein sequence ID" value="KYK54818.1"/>
    <property type="molecule type" value="Genomic_DNA"/>
</dbReference>
<dbReference type="STRING" id="98403.A0A151GCJ9"/>
<keyword evidence="2" id="KW-0732">Signal</keyword>
<proteinExistence type="predicted"/>
<dbReference type="Proteomes" id="UP000076580">
    <property type="component" value="Chromosome 03"/>
</dbReference>
<dbReference type="Pfam" id="PF00722">
    <property type="entry name" value="Glyco_hydro_16"/>
    <property type="match status" value="1"/>
</dbReference>
<sequence length="374" mass="40827">MVASLRFLATLMAVAVTKASLEDLASCDPLRKGTFCPPDPALAGNISIDFSKSGWDGGLEDFWSVDEASLHDKKRLDFDTDGNDGVAMTISKEGGAPTLTSKKYLLFGRVSVTLKAAKGRGLVTTLVLKSDSGDEIDWELLGAFDNQAATNYYYDGKARYNVYNTTYALSSSSFDAFHTYSVEWTESILEFSIDGHVRQTWRFGDIAPGAWPQTPMRIKLGLWAVGAGPDRSGPTDPTVDRGEVAWAGGEPDWGRDAGLHPFRAYFRALEIEDYVGHCDDIDDASSSDEVEYQYDEKTWGWQNVRIRGCRSRRSAPLVPPLPVAEQEPSATGHGPSPSPSEESDEDDESRAAVLGFASSPPLAALVCLGWLFAW</sequence>
<dbReference type="InterPro" id="IPR050546">
    <property type="entry name" value="Glycosyl_Hydrlase_16"/>
</dbReference>
<dbReference type="GeneID" id="63719421"/>
<dbReference type="GO" id="GO:0016757">
    <property type="term" value="F:glycosyltransferase activity"/>
    <property type="evidence" value="ECO:0007669"/>
    <property type="project" value="TreeGrafter"/>
</dbReference>
<evidence type="ECO:0000313" key="5">
    <source>
        <dbReference type="Proteomes" id="UP000076580"/>
    </source>
</evidence>
<dbReference type="GO" id="GO:0009277">
    <property type="term" value="C:fungal-type cell wall"/>
    <property type="evidence" value="ECO:0007669"/>
    <property type="project" value="TreeGrafter"/>
</dbReference>
<accession>A0A151GCJ9</accession>
<dbReference type="InParanoid" id="A0A151GCJ9"/>
<gene>
    <name evidence="4" type="ORF">DCS_06778</name>
</gene>
<keyword evidence="4" id="KW-0808">Transferase</keyword>
<name>A0A151GCJ9_DRECN</name>
<dbReference type="Gene3D" id="2.60.120.200">
    <property type="match status" value="1"/>
</dbReference>
<comment type="caution">
    <text evidence="4">The sequence shown here is derived from an EMBL/GenBank/DDBJ whole genome shotgun (WGS) entry which is preliminary data.</text>
</comment>
<feature type="chain" id="PRO_5007580474" evidence="2">
    <location>
        <begin position="20"/>
        <end position="374"/>
    </location>
</feature>
<feature type="signal peptide" evidence="2">
    <location>
        <begin position="1"/>
        <end position="19"/>
    </location>
</feature>
<evidence type="ECO:0000256" key="1">
    <source>
        <dbReference type="SAM" id="MobiDB-lite"/>
    </source>
</evidence>